<feature type="transmembrane region" description="Helical" evidence="7">
    <location>
        <begin position="136"/>
        <end position="155"/>
    </location>
</feature>
<feature type="transmembrane region" description="Helical" evidence="7">
    <location>
        <begin position="388"/>
        <end position="409"/>
    </location>
</feature>
<keyword evidence="5 7" id="KW-1133">Transmembrane helix</keyword>
<sequence length="427" mass="44856">MVNVALPTIAKALQTDAATVIWVVNAYGLTVAVTLLPFASLAERIGFKRVFGSGLLVFTLGALASAMAPNIGLLVSARIVQGLGAAAIMCLFGGLMRHVYPQKLLAKGIAINAMSVAVNSVIGPTIGSTILSFANWRWMFVALMPLVIVTAFAMRHLPDVTTVTSRFDYKAAALSAITIGLFILGLDYLAAYTFYALLCMMASILLGAWLVRSCAGQTSPLVPIDLFRIAAIRSALGASVCSFAAQMATFVSLPFYLQTVYGHDPMTVGWLMASWPLGAAIMAIAAARLAERVDVAILCAIGASAMALASLLIVLLPTSAHIGWLMSAMMLGGLGFGFFQTPNNRALLSSAPRERAGAIGGLQAVTRVFGQTSGAALVASAFAASQLWGSTIGLIISMCFALVALLVNIRRYRQDRERGVRGASVTP</sequence>
<keyword evidence="4 7" id="KW-0812">Transmembrane</keyword>
<dbReference type="PANTHER" id="PTHR42718">
    <property type="entry name" value="MAJOR FACILITATOR SUPERFAMILY MULTIDRUG TRANSPORTER MFSC"/>
    <property type="match status" value="1"/>
</dbReference>
<dbReference type="InterPro" id="IPR011701">
    <property type="entry name" value="MFS"/>
</dbReference>
<evidence type="ECO:0000256" key="1">
    <source>
        <dbReference type="ARBA" id="ARBA00004651"/>
    </source>
</evidence>
<dbReference type="EMBL" id="CP063982">
    <property type="protein sequence ID" value="UOD51506.1"/>
    <property type="molecule type" value="Genomic_DNA"/>
</dbReference>
<keyword evidence="10" id="KW-1185">Reference proteome</keyword>
<feature type="transmembrane region" description="Helical" evidence="7">
    <location>
        <begin position="268"/>
        <end position="288"/>
    </location>
</feature>
<feature type="transmembrane region" description="Helical" evidence="7">
    <location>
        <begin position="109"/>
        <end position="130"/>
    </location>
</feature>
<feature type="domain" description="Major facilitator superfamily (MFS) profile" evidence="8">
    <location>
        <begin position="1"/>
        <end position="416"/>
    </location>
</feature>
<feature type="transmembrane region" description="Helical" evidence="7">
    <location>
        <begin position="79"/>
        <end position="97"/>
    </location>
</feature>
<evidence type="ECO:0000256" key="3">
    <source>
        <dbReference type="ARBA" id="ARBA00022475"/>
    </source>
</evidence>
<dbReference type="Pfam" id="PF07690">
    <property type="entry name" value="MFS_1"/>
    <property type="match status" value="1"/>
</dbReference>
<keyword evidence="3" id="KW-1003">Cell membrane</keyword>
<name>A0ABY4APF6_9BURK</name>
<dbReference type="InterPro" id="IPR020846">
    <property type="entry name" value="MFS_dom"/>
</dbReference>
<feature type="transmembrane region" description="Helical" evidence="7">
    <location>
        <begin position="20"/>
        <end position="38"/>
    </location>
</feature>
<evidence type="ECO:0000256" key="2">
    <source>
        <dbReference type="ARBA" id="ARBA00022448"/>
    </source>
</evidence>
<evidence type="ECO:0000256" key="4">
    <source>
        <dbReference type="ARBA" id="ARBA00022692"/>
    </source>
</evidence>
<gene>
    <name evidence="9" type="ORF">DHf2319_01195</name>
</gene>
<feature type="transmembrane region" description="Helical" evidence="7">
    <location>
        <begin position="167"/>
        <end position="186"/>
    </location>
</feature>
<feature type="transmembrane region" description="Helical" evidence="7">
    <location>
        <begin position="295"/>
        <end position="316"/>
    </location>
</feature>
<evidence type="ECO:0000313" key="9">
    <source>
        <dbReference type="EMBL" id="UOD51506.1"/>
    </source>
</evidence>
<dbReference type="SUPFAM" id="SSF103473">
    <property type="entry name" value="MFS general substrate transporter"/>
    <property type="match status" value="1"/>
</dbReference>
<proteinExistence type="predicted"/>
<keyword evidence="6 7" id="KW-0472">Membrane</keyword>
<dbReference type="PROSITE" id="PS50850">
    <property type="entry name" value="MFS"/>
    <property type="match status" value="1"/>
</dbReference>
<dbReference type="Gene3D" id="1.20.1720.10">
    <property type="entry name" value="Multidrug resistance protein D"/>
    <property type="match status" value="1"/>
</dbReference>
<accession>A0ABY4APF6</accession>
<evidence type="ECO:0000259" key="8">
    <source>
        <dbReference type="PROSITE" id="PS50850"/>
    </source>
</evidence>
<dbReference type="PANTHER" id="PTHR42718:SF46">
    <property type="entry name" value="BLR6921 PROTEIN"/>
    <property type="match status" value="1"/>
</dbReference>
<feature type="transmembrane region" description="Helical" evidence="7">
    <location>
        <begin position="360"/>
        <end position="382"/>
    </location>
</feature>
<evidence type="ECO:0000256" key="5">
    <source>
        <dbReference type="ARBA" id="ARBA00022989"/>
    </source>
</evidence>
<organism evidence="9 10">
    <name type="scientific">Orrella daihaiensis</name>
    <dbReference type="NCBI Taxonomy" id="2782176"/>
    <lineage>
        <taxon>Bacteria</taxon>
        <taxon>Pseudomonadati</taxon>
        <taxon>Pseudomonadota</taxon>
        <taxon>Betaproteobacteria</taxon>
        <taxon>Burkholderiales</taxon>
        <taxon>Alcaligenaceae</taxon>
        <taxon>Orrella</taxon>
    </lineage>
</organism>
<reference evidence="9 10" key="1">
    <citation type="submission" date="2020-11" db="EMBL/GenBank/DDBJ databases">
        <title>Algicoccus daihaiensis sp.nov., isolated from Daihai Lake in Inner Mongolia.</title>
        <authorList>
            <person name="Kai J."/>
        </authorList>
    </citation>
    <scope>NUCLEOTIDE SEQUENCE [LARGE SCALE GENOMIC DNA]</scope>
    <source>
        <strain evidence="10">f23</strain>
    </source>
</reference>
<evidence type="ECO:0000256" key="6">
    <source>
        <dbReference type="ARBA" id="ARBA00023136"/>
    </source>
</evidence>
<dbReference type="Gene3D" id="1.20.1250.20">
    <property type="entry name" value="MFS general substrate transporter like domains"/>
    <property type="match status" value="1"/>
</dbReference>
<feature type="transmembrane region" description="Helical" evidence="7">
    <location>
        <begin position="50"/>
        <end position="73"/>
    </location>
</feature>
<comment type="subcellular location">
    <subcellularLocation>
        <location evidence="1">Cell membrane</location>
        <topology evidence="1">Multi-pass membrane protein</topology>
    </subcellularLocation>
</comment>
<dbReference type="CDD" id="cd17321">
    <property type="entry name" value="MFS_MMR_MDR_like"/>
    <property type="match status" value="1"/>
</dbReference>
<evidence type="ECO:0000256" key="7">
    <source>
        <dbReference type="SAM" id="Phobius"/>
    </source>
</evidence>
<feature type="transmembrane region" description="Helical" evidence="7">
    <location>
        <begin position="232"/>
        <end position="256"/>
    </location>
</feature>
<feature type="transmembrane region" description="Helical" evidence="7">
    <location>
        <begin position="322"/>
        <end position="339"/>
    </location>
</feature>
<evidence type="ECO:0000313" key="10">
    <source>
        <dbReference type="Proteomes" id="UP000831607"/>
    </source>
</evidence>
<dbReference type="Proteomes" id="UP000831607">
    <property type="component" value="Chromosome"/>
</dbReference>
<protein>
    <submittedName>
        <fullName evidence="9">MFS transporter</fullName>
    </submittedName>
</protein>
<keyword evidence="2" id="KW-0813">Transport</keyword>
<feature type="transmembrane region" description="Helical" evidence="7">
    <location>
        <begin position="192"/>
        <end position="211"/>
    </location>
</feature>
<dbReference type="InterPro" id="IPR036259">
    <property type="entry name" value="MFS_trans_sf"/>
</dbReference>